<evidence type="ECO:0000313" key="1">
    <source>
        <dbReference type="EMBL" id="KAF6149554.1"/>
    </source>
</evidence>
<accession>A0A7J7M447</accession>
<dbReference type="AlphaFoldDB" id="A0A7J7M447"/>
<reference evidence="1 2" key="1">
    <citation type="journal article" date="2020" name="IScience">
        <title>Genome Sequencing of the Endangered Kingdonia uniflora (Circaeasteraceae, Ranunculales) Reveals Potential Mechanisms of Evolutionary Specialization.</title>
        <authorList>
            <person name="Sun Y."/>
            <person name="Deng T."/>
            <person name="Zhang A."/>
            <person name="Moore M.J."/>
            <person name="Landis J.B."/>
            <person name="Lin N."/>
            <person name="Zhang H."/>
            <person name="Zhang X."/>
            <person name="Huang J."/>
            <person name="Zhang X."/>
            <person name="Sun H."/>
            <person name="Wang H."/>
        </authorList>
    </citation>
    <scope>NUCLEOTIDE SEQUENCE [LARGE SCALE GENOMIC DNA]</scope>
    <source>
        <strain evidence="1">TB1705</strain>
        <tissue evidence="1">Leaf</tissue>
    </source>
</reference>
<protein>
    <submittedName>
        <fullName evidence="1">Uncharacterized protein</fullName>
    </submittedName>
</protein>
<name>A0A7J7M447_9MAGN</name>
<comment type="caution">
    <text evidence="1">The sequence shown here is derived from an EMBL/GenBank/DDBJ whole genome shotgun (WGS) entry which is preliminary data.</text>
</comment>
<evidence type="ECO:0000313" key="2">
    <source>
        <dbReference type="Proteomes" id="UP000541444"/>
    </source>
</evidence>
<sequence>MNIFKCKPWGLSLQDCLGWYFRKGQLAFTLCRFGRGPLQKYPSLHYQAIMWRADWIYCRIVYNAF</sequence>
<gene>
    <name evidence="1" type="ORF">GIB67_003702</name>
</gene>
<dbReference type="Proteomes" id="UP000541444">
    <property type="component" value="Unassembled WGS sequence"/>
</dbReference>
<proteinExistence type="predicted"/>
<organism evidence="1 2">
    <name type="scientific">Kingdonia uniflora</name>
    <dbReference type="NCBI Taxonomy" id="39325"/>
    <lineage>
        <taxon>Eukaryota</taxon>
        <taxon>Viridiplantae</taxon>
        <taxon>Streptophyta</taxon>
        <taxon>Embryophyta</taxon>
        <taxon>Tracheophyta</taxon>
        <taxon>Spermatophyta</taxon>
        <taxon>Magnoliopsida</taxon>
        <taxon>Ranunculales</taxon>
        <taxon>Circaeasteraceae</taxon>
        <taxon>Kingdonia</taxon>
    </lineage>
</organism>
<dbReference type="EMBL" id="JACGCM010001793">
    <property type="protein sequence ID" value="KAF6149554.1"/>
    <property type="molecule type" value="Genomic_DNA"/>
</dbReference>
<keyword evidence="2" id="KW-1185">Reference proteome</keyword>